<keyword evidence="2" id="KW-1185">Reference proteome</keyword>
<name>A0AB34HVZ4_ESCRO</name>
<organism evidence="1 2">
    <name type="scientific">Eschrichtius robustus</name>
    <name type="common">California gray whale</name>
    <name type="synonym">Eschrichtius gibbosus</name>
    <dbReference type="NCBI Taxonomy" id="9764"/>
    <lineage>
        <taxon>Eukaryota</taxon>
        <taxon>Metazoa</taxon>
        <taxon>Chordata</taxon>
        <taxon>Craniata</taxon>
        <taxon>Vertebrata</taxon>
        <taxon>Euteleostomi</taxon>
        <taxon>Mammalia</taxon>
        <taxon>Eutheria</taxon>
        <taxon>Laurasiatheria</taxon>
        <taxon>Artiodactyla</taxon>
        <taxon>Whippomorpha</taxon>
        <taxon>Cetacea</taxon>
        <taxon>Mysticeti</taxon>
        <taxon>Eschrichtiidae</taxon>
        <taxon>Eschrichtius</taxon>
    </lineage>
</organism>
<reference evidence="1 2" key="1">
    <citation type="submission" date="2022-11" db="EMBL/GenBank/DDBJ databases">
        <title>Whole genome sequence of Eschrichtius robustus ER-17-0199.</title>
        <authorList>
            <person name="Bruniche-Olsen A."/>
            <person name="Black A.N."/>
            <person name="Fields C.J."/>
            <person name="Walden K."/>
            <person name="Dewoody J.A."/>
        </authorList>
    </citation>
    <scope>NUCLEOTIDE SEQUENCE [LARGE SCALE GENOMIC DNA]</scope>
    <source>
        <strain evidence="1">ER-17-0199</strain>
        <tissue evidence="1">Blubber</tissue>
    </source>
</reference>
<accession>A0AB34HVZ4</accession>
<sequence>MNTPLLLESWLVGAGRAFQSFSFTHLLILQRKRSDFAKGGRLDVQCRAGQGIRDDSFGQAVFMLRHVANYVLSQAVPESGNRIA</sequence>
<dbReference type="EMBL" id="JAIQCJ010000779">
    <property type="protein sequence ID" value="KAJ8794629.1"/>
    <property type="molecule type" value="Genomic_DNA"/>
</dbReference>
<dbReference type="AlphaFoldDB" id="A0AB34HVZ4"/>
<evidence type="ECO:0000313" key="1">
    <source>
        <dbReference type="EMBL" id="KAJ8794629.1"/>
    </source>
</evidence>
<protein>
    <submittedName>
        <fullName evidence="1">Uncharacterized protein</fullName>
    </submittedName>
</protein>
<dbReference type="Proteomes" id="UP001159641">
    <property type="component" value="Unassembled WGS sequence"/>
</dbReference>
<evidence type="ECO:0000313" key="2">
    <source>
        <dbReference type="Proteomes" id="UP001159641"/>
    </source>
</evidence>
<gene>
    <name evidence="1" type="ORF">J1605_003100</name>
</gene>
<comment type="caution">
    <text evidence="1">The sequence shown here is derived from an EMBL/GenBank/DDBJ whole genome shotgun (WGS) entry which is preliminary data.</text>
</comment>
<proteinExistence type="predicted"/>